<evidence type="ECO:0000313" key="3">
    <source>
        <dbReference type="EMBL" id="QQP55970.1"/>
    </source>
</evidence>
<proteinExistence type="predicted"/>
<keyword evidence="4" id="KW-1185">Reference proteome</keyword>
<dbReference type="InterPro" id="IPR005471">
    <property type="entry name" value="Tscrpt_reg_IclR_N"/>
</dbReference>
<dbReference type="AlphaFoldDB" id="A0A7T8QUW1"/>
<dbReference type="GO" id="GO:0006355">
    <property type="term" value="P:regulation of DNA-templated transcription"/>
    <property type="evidence" value="ECO:0007669"/>
    <property type="project" value="InterPro"/>
</dbReference>
<feature type="region of interest" description="Disordered" evidence="1">
    <location>
        <begin position="1"/>
        <end position="33"/>
    </location>
</feature>
<sequence>MQSHSEGLLRPQGWRKWAGQEKSESEAQLQRTEEDINKVKSILDDDNRVTVREIHEATGLSQGTAHRILTKTLASARLQQGWSQGFVRQTQGRENLLCQALP</sequence>
<gene>
    <name evidence="3" type="ORF">FKW44_000482</name>
</gene>
<dbReference type="OrthoDB" id="6118231at2759"/>
<evidence type="ECO:0000259" key="2">
    <source>
        <dbReference type="Pfam" id="PF09339"/>
    </source>
</evidence>
<name>A0A7T8QUW1_CALRO</name>
<feature type="domain" description="HTH iclR-type" evidence="2">
    <location>
        <begin position="45"/>
        <end position="70"/>
    </location>
</feature>
<dbReference type="EMBL" id="CP045890">
    <property type="protein sequence ID" value="QQP55970.1"/>
    <property type="molecule type" value="Genomic_DNA"/>
</dbReference>
<dbReference type="Pfam" id="PF09339">
    <property type="entry name" value="HTH_IclR"/>
    <property type="match status" value="1"/>
</dbReference>
<organism evidence="3 4">
    <name type="scientific">Caligus rogercresseyi</name>
    <name type="common">Sea louse</name>
    <dbReference type="NCBI Taxonomy" id="217165"/>
    <lineage>
        <taxon>Eukaryota</taxon>
        <taxon>Metazoa</taxon>
        <taxon>Ecdysozoa</taxon>
        <taxon>Arthropoda</taxon>
        <taxon>Crustacea</taxon>
        <taxon>Multicrustacea</taxon>
        <taxon>Hexanauplia</taxon>
        <taxon>Copepoda</taxon>
        <taxon>Siphonostomatoida</taxon>
        <taxon>Caligidae</taxon>
        <taxon>Caligus</taxon>
    </lineage>
</organism>
<dbReference type="Proteomes" id="UP000595437">
    <property type="component" value="Chromosome 1"/>
</dbReference>
<reference evidence="4" key="1">
    <citation type="submission" date="2021-01" db="EMBL/GenBank/DDBJ databases">
        <title>Caligus Genome Assembly.</title>
        <authorList>
            <person name="Gallardo-Escarate C."/>
        </authorList>
    </citation>
    <scope>NUCLEOTIDE SEQUENCE [LARGE SCALE GENOMIC DNA]</scope>
</reference>
<evidence type="ECO:0000313" key="4">
    <source>
        <dbReference type="Proteomes" id="UP000595437"/>
    </source>
</evidence>
<dbReference type="GO" id="GO:0003677">
    <property type="term" value="F:DNA binding"/>
    <property type="evidence" value="ECO:0007669"/>
    <property type="project" value="InterPro"/>
</dbReference>
<evidence type="ECO:0000256" key="1">
    <source>
        <dbReference type="SAM" id="MobiDB-lite"/>
    </source>
</evidence>
<accession>A0A7T8QUW1</accession>
<feature type="compositionally biased region" description="Basic and acidic residues" evidence="1">
    <location>
        <begin position="18"/>
        <end position="33"/>
    </location>
</feature>
<protein>
    <recommendedName>
        <fullName evidence="2">HTH iclR-type domain-containing protein</fullName>
    </recommendedName>
</protein>